<proteinExistence type="inferred from homology"/>
<dbReference type="GO" id="GO:0006412">
    <property type="term" value="P:translation"/>
    <property type="evidence" value="ECO:0007669"/>
    <property type="project" value="UniProtKB-UniRule"/>
</dbReference>
<dbReference type="AlphaFoldDB" id="A0A1G2HIS4"/>
<dbReference type="Gene3D" id="1.10.287.310">
    <property type="match status" value="1"/>
</dbReference>
<dbReference type="InterPro" id="IPR036049">
    <property type="entry name" value="Ribosomal_uL29_sf"/>
</dbReference>
<dbReference type="Proteomes" id="UP000176770">
    <property type="component" value="Unassembled WGS sequence"/>
</dbReference>
<evidence type="ECO:0000313" key="7">
    <source>
        <dbReference type="Proteomes" id="UP000176770"/>
    </source>
</evidence>
<protein>
    <recommendedName>
        <fullName evidence="4 5">Large ribosomal subunit protein uL29</fullName>
    </recommendedName>
</protein>
<comment type="similarity">
    <text evidence="1 5">Belongs to the universal ribosomal protein uL29 family.</text>
</comment>
<evidence type="ECO:0000256" key="1">
    <source>
        <dbReference type="ARBA" id="ARBA00009254"/>
    </source>
</evidence>
<evidence type="ECO:0000313" key="6">
    <source>
        <dbReference type="EMBL" id="OGZ62170.1"/>
    </source>
</evidence>
<comment type="caution">
    <text evidence="6">The sequence shown here is derived from an EMBL/GenBank/DDBJ whole genome shotgun (WGS) entry which is preliminary data.</text>
</comment>
<evidence type="ECO:0000256" key="5">
    <source>
        <dbReference type="HAMAP-Rule" id="MF_00374"/>
    </source>
</evidence>
<sequence length="63" mass="7422">MRIKELRQKPKDELLKLLQDKRSKAVQFKINISSGNIKNVRELRGTKKDIARILTLLKEYGKE</sequence>
<dbReference type="GO" id="GO:0003735">
    <property type="term" value="F:structural constituent of ribosome"/>
    <property type="evidence" value="ECO:0007669"/>
    <property type="project" value="InterPro"/>
</dbReference>
<dbReference type="NCBIfam" id="TIGR00012">
    <property type="entry name" value="L29"/>
    <property type="match status" value="1"/>
</dbReference>
<accession>A0A1G2HIS4</accession>
<dbReference type="GO" id="GO:1990904">
    <property type="term" value="C:ribonucleoprotein complex"/>
    <property type="evidence" value="ECO:0007669"/>
    <property type="project" value="UniProtKB-KW"/>
</dbReference>
<dbReference type="InterPro" id="IPR001854">
    <property type="entry name" value="Ribosomal_uL29"/>
</dbReference>
<name>A0A1G2HIS4_9BACT</name>
<dbReference type="HAMAP" id="MF_00374">
    <property type="entry name" value="Ribosomal_uL29"/>
    <property type="match status" value="1"/>
</dbReference>
<evidence type="ECO:0000256" key="2">
    <source>
        <dbReference type="ARBA" id="ARBA00022980"/>
    </source>
</evidence>
<organism evidence="6 7">
    <name type="scientific">Candidatus Spechtbacteria bacterium RIFCSPLOWO2_12_FULL_38_22</name>
    <dbReference type="NCBI Taxonomy" id="1802165"/>
    <lineage>
        <taxon>Bacteria</taxon>
        <taxon>Candidatus Spechtiibacteriota</taxon>
    </lineage>
</organism>
<evidence type="ECO:0000256" key="3">
    <source>
        <dbReference type="ARBA" id="ARBA00023274"/>
    </source>
</evidence>
<keyword evidence="3 5" id="KW-0687">Ribonucleoprotein</keyword>
<reference evidence="6 7" key="1">
    <citation type="journal article" date="2016" name="Nat. Commun.">
        <title>Thousands of microbial genomes shed light on interconnected biogeochemical processes in an aquifer system.</title>
        <authorList>
            <person name="Anantharaman K."/>
            <person name="Brown C.T."/>
            <person name="Hug L.A."/>
            <person name="Sharon I."/>
            <person name="Castelle C.J."/>
            <person name="Probst A.J."/>
            <person name="Thomas B.C."/>
            <person name="Singh A."/>
            <person name="Wilkins M.J."/>
            <person name="Karaoz U."/>
            <person name="Brodie E.L."/>
            <person name="Williams K.H."/>
            <person name="Hubbard S.S."/>
            <person name="Banfield J.F."/>
        </authorList>
    </citation>
    <scope>NUCLEOTIDE SEQUENCE [LARGE SCALE GENOMIC DNA]</scope>
</reference>
<dbReference type="GO" id="GO:0005840">
    <property type="term" value="C:ribosome"/>
    <property type="evidence" value="ECO:0007669"/>
    <property type="project" value="UniProtKB-KW"/>
</dbReference>
<gene>
    <name evidence="5" type="primary">rpmC</name>
    <name evidence="6" type="ORF">A3F94_01150</name>
</gene>
<evidence type="ECO:0000256" key="4">
    <source>
        <dbReference type="ARBA" id="ARBA00035204"/>
    </source>
</evidence>
<dbReference type="EMBL" id="MHOK01000006">
    <property type="protein sequence ID" value="OGZ62170.1"/>
    <property type="molecule type" value="Genomic_DNA"/>
</dbReference>
<dbReference type="Pfam" id="PF00831">
    <property type="entry name" value="Ribosomal_L29"/>
    <property type="match status" value="1"/>
</dbReference>
<keyword evidence="2 5" id="KW-0689">Ribosomal protein</keyword>
<dbReference type="SUPFAM" id="SSF46561">
    <property type="entry name" value="Ribosomal protein L29 (L29p)"/>
    <property type="match status" value="1"/>
</dbReference>
<dbReference type="STRING" id="1802165.A3F94_01150"/>